<feature type="compositionally biased region" description="Polar residues" evidence="8">
    <location>
        <begin position="299"/>
        <end position="310"/>
    </location>
</feature>
<feature type="transmembrane region" description="Helical" evidence="9">
    <location>
        <begin position="182"/>
        <end position="199"/>
    </location>
</feature>
<dbReference type="PANTHER" id="PTHR33908:SF3">
    <property type="entry name" value="UNDECAPRENYL PHOSPHATE-ALPHA-4-AMINO-4-DEOXY-L-ARABINOSE ARABINOSYL TRANSFERASE"/>
    <property type="match status" value="1"/>
</dbReference>
<evidence type="ECO:0000256" key="9">
    <source>
        <dbReference type="SAM" id="Phobius"/>
    </source>
</evidence>
<gene>
    <name evidence="12" type="ORF">EPA93_10290</name>
</gene>
<keyword evidence="7 9" id="KW-0472">Membrane</keyword>
<evidence type="ECO:0000256" key="2">
    <source>
        <dbReference type="ARBA" id="ARBA00022475"/>
    </source>
</evidence>
<name>A0A4P6JNQ7_KTERU</name>
<accession>A0A4P6JNQ7</accession>
<feature type="region of interest" description="Disordered" evidence="8">
    <location>
        <begin position="292"/>
        <end position="324"/>
    </location>
</feature>
<dbReference type="InterPro" id="IPR050297">
    <property type="entry name" value="LipidA_mod_glycosyltrf_83"/>
</dbReference>
<keyword evidence="6 9" id="KW-1133">Transmembrane helix</keyword>
<dbReference type="Pfam" id="PF13231">
    <property type="entry name" value="PMT_2"/>
    <property type="match status" value="1"/>
</dbReference>
<feature type="transmembrane region" description="Helical" evidence="9">
    <location>
        <begin position="507"/>
        <end position="527"/>
    </location>
</feature>
<evidence type="ECO:0000256" key="7">
    <source>
        <dbReference type="ARBA" id="ARBA00023136"/>
    </source>
</evidence>
<evidence type="ECO:0000256" key="1">
    <source>
        <dbReference type="ARBA" id="ARBA00004651"/>
    </source>
</evidence>
<organism evidence="12 13">
    <name type="scientific">Ktedonosporobacter rubrisoli</name>
    <dbReference type="NCBI Taxonomy" id="2509675"/>
    <lineage>
        <taxon>Bacteria</taxon>
        <taxon>Bacillati</taxon>
        <taxon>Chloroflexota</taxon>
        <taxon>Ktedonobacteria</taxon>
        <taxon>Ktedonobacterales</taxon>
        <taxon>Ktedonosporobacteraceae</taxon>
        <taxon>Ktedonosporobacter</taxon>
    </lineage>
</organism>
<evidence type="ECO:0000256" key="5">
    <source>
        <dbReference type="ARBA" id="ARBA00022692"/>
    </source>
</evidence>
<keyword evidence="4 12" id="KW-0808">Transferase</keyword>
<dbReference type="AlphaFoldDB" id="A0A4P6JNQ7"/>
<dbReference type="GO" id="GO:0005886">
    <property type="term" value="C:plasma membrane"/>
    <property type="evidence" value="ECO:0007669"/>
    <property type="project" value="UniProtKB-SubCell"/>
</dbReference>
<dbReference type="RefSeq" id="WP_129887102.1">
    <property type="nucleotide sequence ID" value="NZ_CP035758.1"/>
</dbReference>
<feature type="domain" description="Glycosyltransferase RgtA/B/C/D-like" evidence="10">
    <location>
        <begin position="86"/>
        <end position="244"/>
    </location>
</feature>
<dbReference type="EMBL" id="CP035758">
    <property type="protein sequence ID" value="QBD76376.1"/>
    <property type="molecule type" value="Genomic_DNA"/>
</dbReference>
<feature type="transmembrane region" description="Helical" evidence="9">
    <location>
        <begin position="442"/>
        <end position="462"/>
    </location>
</feature>
<reference evidence="12 13" key="1">
    <citation type="submission" date="2019-01" db="EMBL/GenBank/DDBJ databases">
        <title>Ktedonosporobacter rubrisoli SCAWS-G2.</title>
        <authorList>
            <person name="Huang Y."/>
            <person name="Yan B."/>
        </authorList>
    </citation>
    <scope>NUCLEOTIDE SEQUENCE [LARGE SCALE GENOMIC DNA]</scope>
    <source>
        <strain evidence="12 13">SCAWS-G2</strain>
    </source>
</reference>
<feature type="transmembrane region" description="Helical" evidence="9">
    <location>
        <begin position="352"/>
        <end position="372"/>
    </location>
</feature>
<evidence type="ECO:0000256" key="8">
    <source>
        <dbReference type="SAM" id="MobiDB-lite"/>
    </source>
</evidence>
<proteinExistence type="predicted"/>
<protein>
    <submittedName>
        <fullName evidence="12">Glycosyltransferase family 39 protein</fullName>
    </submittedName>
</protein>
<dbReference type="PANTHER" id="PTHR33908">
    <property type="entry name" value="MANNOSYLTRANSFERASE YKCB-RELATED"/>
    <property type="match status" value="1"/>
</dbReference>
<evidence type="ECO:0000256" key="3">
    <source>
        <dbReference type="ARBA" id="ARBA00022676"/>
    </source>
</evidence>
<keyword evidence="13" id="KW-1185">Reference proteome</keyword>
<keyword evidence="2" id="KW-1003">Cell membrane</keyword>
<dbReference type="GO" id="GO:0009103">
    <property type="term" value="P:lipopolysaccharide biosynthetic process"/>
    <property type="evidence" value="ECO:0007669"/>
    <property type="project" value="UniProtKB-ARBA"/>
</dbReference>
<feature type="transmembrane region" description="Helical" evidence="9">
    <location>
        <begin position="410"/>
        <end position="430"/>
    </location>
</feature>
<dbReference type="GO" id="GO:0010041">
    <property type="term" value="P:response to iron(III) ion"/>
    <property type="evidence" value="ECO:0007669"/>
    <property type="project" value="TreeGrafter"/>
</dbReference>
<dbReference type="Pfam" id="PF24878">
    <property type="entry name" value="YkcB_C"/>
    <property type="match status" value="1"/>
</dbReference>
<feature type="transmembrane region" description="Helical" evidence="9">
    <location>
        <begin position="230"/>
        <end position="248"/>
    </location>
</feature>
<dbReference type="KEGG" id="kbs:EPA93_10290"/>
<dbReference type="Proteomes" id="UP000290365">
    <property type="component" value="Chromosome"/>
</dbReference>
<feature type="transmembrane region" description="Helical" evidence="9">
    <location>
        <begin position="107"/>
        <end position="125"/>
    </location>
</feature>
<evidence type="ECO:0000256" key="6">
    <source>
        <dbReference type="ARBA" id="ARBA00022989"/>
    </source>
</evidence>
<evidence type="ECO:0000259" key="10">
    <source>
        <dbReference type="Pfam" id="PF13231"/>
    </source>
</evidence>
<feature type="domain" description="Putative mannosyltransferase YkcA/B-like C-terminal" evidence="11">
    <location>
        <begin position="586"/>
        <end position="660"/>
    </location>
</feature>
<feature type="transmembrane region" description="Helical" evidence="9">
    <location>
        <begin position="132"/>
        <end position="152"/>
    </location>
</feature>
<dbReference type="InterPro" id="IPR038731">
    <property type="entry name" value="RgtA/B/C-like"/>
</dbReference>
<sequence length="729" mass="78360">MAETIKTFPLTEPENGPEPQALVPSQSWQRLALAGVLLISLFMNFFQLGLNGFANPYYAAGVKSMLDSWHNFFFVSFDPGGFVTLDKPALGFWLQAASAKLLGFSPFSVYLPQALAGVLSVLVLYHLVRRHFGVVAALLAALALALSPISVVTSRNNTIDSTLVLVVLLGAWAVLRAAETGRLRWLLLAAVAVGLGFNVKMSEAYLVVPAYGLLYLLAAPLSLWKRIGHLALASVLLLVISLSWVLAVDITPAAQRPYVGSTQNNSELSLAIGYNGIDRLLGMFGRGAARNNAHPAERSTASNGNGQLTAGSPAVMSGAARDSRDNMAPPMGGGGFFGTGTPGPLRLFTEPMASQTAWLLPLAILGMLALAWQRRPRPQQDRQQQSLILWGMWLLTTGIFFSVAGFFHQYYLTMMAPPIAALAGIGLVMMWRDYRRAGWKGWLLPLALLATLAEQIYILLNYPTWGRWLIPALIVLGVVGIGGLLLLRPAGEERPTGYRRRFVRPTFCLGILALLLVPAVWTAIPVFQNTESQMPAAGPTNFGGFGNIMGPAGNNSSALRNERTSATRDFNLSGRRNDALGADTQLVRYLEARQGSTKFLLATPSSMTADSLILTTNKPVMALGGFSGGDPILTTSKLENLINDGTVRFFLLNVPQTQQSADSKSENSSARAQFSGVGGFMGGRQNALTNWVMQRCSAVPSSQWQSPASAGSSGAVPFGRNQLYDCAAH</sequence>
<feature type="transmembrane region" description="Helical" evidence="9">
    <location>
        <begin position="387"/>
        <end position="404"/>
    </location>
</feature>
<evidence type="ECO:0000313" key="13">
    <source>
        <dbReference type="Proteomes" id="UP000290365"/>
    </source>
</evidence>
<keyword evidence="5 9" id="KW-0812">Transmembrane</keyword>
<feature type="transmembrane region" description="Helical" evidence="9">
    <location>
        <begin position="158"/>
        <end position="175"/>
    </location>
</feature>
<feature type="transmembrane region" description="Helical" evidence="9">
    <location>
        <begin position="468"/>
        <end position="487"/>
    </location>
</feature>
<evidence type="ECO:0000313" key="12">
    <source>
        <dbReference type="EMBL" id="QBD76376.1"/>
    </source>
</evidence>
<keyword evidence="3" id="KW-0328">Glycosyltransferase</keyword>
<evidence type="ECO:0000259" key="11">
    <source>
        <dbReference type="Pfam" id="PF24878"/>
    </source>
</evidence>
<feature type="transmembrane region" description="Helical" evidence="9">
    <location>
        <begin position="31"/>
        <end position="50"/>
    </location>
</feature>
<feature type="transmembrane region" description="Helical" evidence="9">
    <location>
        <begin position="205"/>
        <end position="223"/>
    </location>
</feature>
<dbReference type="OrthoDB" id="9810398at2"/>
<dbReference type="GO" id="GO:0016763">
    <property type="term" value="F:pentosyltransferase activity"/>
    <property type="evidence" value="ECO:0007669"/>
    <property type="project" value="TreeGrafter"/>
</dbReference>
<evidence type="ECO:0000256" key="4">
    <source>
        <dbReference type="ARBA" id="ARBA00022679"/>
    </source>
</evidence>
<comment type="subcellular location">
    <subcellularLocation>
        <location evidence="1">Cell membrane</location>
        <topology evidence="1">Multi-pass membrane protein</topology>
    </subcellularLocation>
</comment>
<dbReference type="InterPro" id="IPR056785">
    <property type="entry name" value="YkcA/B-like_C"/>
</dbReference>